<protein>
    <submittedName>
        <fullName evidence="2">Uncharacterized protein</fullName>
    </submittedName>
</protein>
<feature type="region of interest" description="Disordered" evidence="1">
    <location>
        <begin position="1147"/>
        <end position="1252"/>
    </location>
</feature>
<feature type="compositionally biased region" description="Polar residues" evidence="1">
    <location>
        <begin position="285"/>
        <end position="295"/>
    </location>
</feature>
<feature type="compositionally biased region" description="Acidic residues" evidence="1">
    <location>
        <begin position="1011"/>
        <end position="1020"/>
    </location>
</feature>
<feature type="compositionally biased region" description="Low complexity" evidence="1">
    <location>
        <begin position="1422"/>
        <end position="1437"/>
    </location>
</feature>
<dbReference type="Proteomes" id="UP000754883">
    <property type="component" value="Unassembled WGS sequence"/>
</dbReference>
<feature type="compositionally biased region" description="Low complexity" evidence="1">
    <location>
        <begin position="935"/>
        <end position="944"/>
    </location>
</feature>
<reference evidence="2 3" key="2">
    <citation type="submission" date="2021-10" db="EMBL/GenBank/DDBJ databases">
        <authorList>
            <person name="Piombo E."/>
        </authorList>
    </citation>
    <scope>NUCLEOTIDE SEQUENCE [LARGE SCALE GENOMIC DNA]</scope>
</reference>
<feature type="compositionally biased region" description="Basic residues" evidence="1">
    <location>
        <begin position="235"/>
        <end position="244"/>
    </location>
</feature>
<dbReference type="GO" id="GO:0003677">
    <property type="term" value="F:DNA binding"/>
    <property type="evidence" value="ECO:0007669"/>
    <property type="project" value="InterPro"/>
</dbReference>
<feature type="region of interest" description="Disordered" evidence="1">
    <location>
        <begin position="406"/>
        <end position="428"/>
    </location>
</feature>
<feature type="compositionally biased region" description="Low complexity" evidence="1">
    <location>
        <begin position="1268"/>
        <end position="1284"/>
    </location>
</feature>
<sequence>MKRKRDSSATAAAQSFSVRWHSIANPATPSVDIMSSPDPLNDDTMTSIVPPSSRRVTRSQRSTRFASLASSPRKQTFELEVGDNVSPQRLLVTVETEDGNPASTTRRRLFPSSSPFRNPRPGVGMTTTTTVPLRQSIEDEQGDITLDSMATPRRRGRPRKTNGTPMPSAAKKRKAGTPIKQRTPRRQSTINEPDPLSDPVVQPTPTPRKRGRPRKTNTVEPSSELGIESATKITSGRRGRRRRQALIPEELEELAEEAAVLPEAAPSENDMDLIEPPPEAFTDEPQPQTASNIEMTQAPADPASDFDLWMNEASPERTPRARPQPVALALVDSRRSPSVDYESIASENNDFGGAPSPSPGIQSHSSASPEAVESRHPAVPDNGDTIAQGEDFSMIFMESIQSFQDFRSSVPGPRQPLPLPDSDIDEEASLIINKTLESLRQSVRQEELNEEEEGVEEVQEEQEQQDDRADELAETEEAHTIQELPRGSPEKNTNTGPELVRTSPSVAQDQDELASDETAPVFSPAFVSSPNRLLSPQWAKRGLRRPNISPLRQRLLKSQAKQLDATPAVSEKGDTAPEASPSPSATHITQSHDDDYEDSFSEIPQPVLEAATPRRPASFNPEAEEPASEERAIEEPALEEEDGIDQVEFIDELEEEEVEPVHDVLVRDPTPVGDLTVAEEAPEALRSDELPDPQELEEQQYRHVDNPYPSHQQLPPPSNASSAAQTDRLPTPDDTPPNLQVEPSEDLDKPEDPEDQAMRSSPLVPQLQLESQPISSSVTSEPLNEPILPAERPAVSIEITPVNQLSSPANEPQSVVAESPMERAARPALSAIVRAGRALQTITSDPPSPEPQEPQLGSPFRSSVSKDSWSGSREGATGRRSNLISPSRRSIGHQRQSASIDDPFISASRNNGQSSFMQALGWSMSRQQSPDKSRPQPSGSTSSSMRATPPDDGMSWVANEGPISPRLRGDNTLREAAGLPATVADQAPNPQSELEEEPAANLDQAEQLSQQDDETDIWEVEAERSLLDPAPEQSSTNVFSASHRRGTIPSPWTKQSTWSREQTTTQAAEASEDKTRATSAYNDGQVHQEVDDTEEYSLLTQRLAATEEVQEPATSAKESRVDLSSFFSSPTAIPGILVNKLFPSRTSAAGASNSMQTESAHAPTIATTSMFPQVPSNPFRQQSESPRHLTSPSKSSAPPSSHKRSSSAPVVHQTNNLDSTSGRDLSSPFRSSGVSNQQRPSAGPGSESPATPEKIEMPIVAQKQNFTPRPRQPSQSFFQPSSSAPTPPRMQLSHADIQRWQQQTSNASESSPDLGRSLLRPLPPRNASPTKSSLRSPLKPHTPGRVVEFTSSVLSPMEQARARQERRLSNASSSALAAITQNQPASRQEPVTVTEDKENHDSDISMSDASPLPKQRHTNLPSTAAAGGESSSSASFSKKLSPTVWTREHWLFLDRILERRLTGDFEVDFPRRADKYLGKKVKSQGEAMVLERWHLDCVDAFRAVVGGWDEGDLAKRLFSLILAEERRKRMRGHTTKPSAMMFH</sequence>
<dbReference type="OrthoDB" id="3946221at2759"/>
<feature type="compositionally biased region" description="Acidic residues" evidence="1">
    <location>
        <begin position="636"/>
        <end position="658"/>
    </location>
</feature>
<feature type="region of interest" description="Disordered" evidence="1">
    <location>
        <begin position="262"/>
        <end position="393"/>
    </location>
</feature>
<feature type="compositionally biased region" description="Low complexity" evidence="1">
    <location>
        <begin position="1310"/>
        <end position="1320"/>
    </location>
</feature>
<feature type="compositionally biased region" description="Basic and acidic residues" evidence="1">
    <location>
        <begin position="1394"/>
        <end position="1403"/>
    </location>
</feature>
<feature type="compositionally biased region" description="Low complexity" evidence="1">
    <location>
        <begin position="1369"/>
        <end position="1378"/>
    </location>
</feature>
<feature type="compositionally biased region" description="Polar residues" evidence="1">
    <location>
        <begin position="1379"/>
        <end position="1391"/>
    </location>
</feature>
<accession>A0A9N9UWF5</accession>
<feature type="region of interest" description="Disordered" evidence="1">
    <location>
        <begin position="1266"/>
        <end position="1438"/>
    </location>
</feature>
<feature type="compositionally biased region" description="Polar residues" evidence="1">
    <location>
        <begin position="490"/>
        <end position="508"/>
    </location>
</feature>
<feature type="compositionally biased region" description="Polar residues" evidence="1">
    <location>
        <begin position="1299"/>
        <end position="1309"/>
    </location>
</feature>
<feature type="compositionally biased region" description="Acidic residues" evidence="1">
    <location>
        <begin position="743"/>
        <end position="755"/>
    </location>
</feature>
<evidence type="ECO:0000313" key="3">
    <source>
        <dbReference type="Proteomes" id="UP000754883"/>
    </source>
</evidence>
<feature type="compositionally biased region" description="Basic and acidic residues" evidence="1">
    <location>
        <begin position="465"/>
        <end position="480"/>
    </location>
</feature>
<feature type="compositionally biased region" description="Low complexity" evidence="1">
    <location>
        <begin position="1191"/>
        <end position="1200"/>
    </location>
</feature>
<feature type="compositionally biased region" description="Polar residues" evidence="1">
    <location>
        <begin position="709"/>
        <end position="725"/>
    </location>
</feature>
<feature type="compositionally biased region" description="Polar residues" evidence="1">
    <location>
        <begin position="801"/>
        <end position="813"/>
    </location>
</feature>
<reference evidence="3" key="1">
    <citation type="submission" date="2019-06" db="EMBL/GenBank/DDBJ databases">
        <authorList>
            <person name="Broberg M."/>
        </authorList>
    </citation>
    <scope>NUCLEOTIDE SEQUENCE [LARGE SCALE GENOMIC DNA]</scope>
</reference>
<feature type="region of interest" description="Disordered" evidence="1">
    <location>
        <begin position="94"/>
        <end position="250"/>
    </location>
</feature>
<feature type="compositionally biased region" description="Polar residues" evidence="1">
    <location>
        <begin position="879"/>
        <end position="899"/>
    </location>
</feature>
<feature type="region of interest" description="Disordered" evidence="1">
    <location>
        <begin position="836"/>
        <end position="1085"/>
    </location>
</feature>
<feature type="compositionally biased region" description="Polar residues" evidence="1">
    <location>
        <begin position="907"/>
        <end position="917"/>
    </location>
</feature>
<feature type="compositionally biased region" description="Polar residues" evidence="1">
    <location>
        <begin position="860"/>
        <end position="871"/>
    </location>
</feature>
<name>A0A9N9UWF5_9HYPO</name>
<proteinExistence type="predicted"/>
<feature type="compositionally biased region" description="Polar residues" evidence="1">
    <location>
        <begin position="768"/>
        <end position="782"/>
    </location>
</feature>
<feature type="region of interest" description="Disordered" evidence="1">
    <location>
        <begin position="27"/>
        <end position="72"/>
    </location>
</feature>
<feature type="region of interest" description="Disordered" evidence="1">
    <location>
        <begin position="801"/>
        <end position="822"/>
    </location>
</feature>
<dbReference type="SMART" id="SM00384">
    <property type="entry name" value="AT_hook"/>
    <property type="match status" value="2"/>
</dbReference>
<dbReference type="InterPro" id="IPR017956">
    <property type="entry name" value="AT_hook_DNA-bd_motif"/>
</dbReference>
<keyword evidence="3" id="KW-1185">Reference proteome</keyword>
<gene>
    <name evidence="2" type="ORF">CBYS24578_00001560</name>
</gene>
<feature type="compositionally biased region" description="Polar residues" evidence="1">
    <location>
        <begin position="1212"/>
        <end position="1240"/>
    </location>
</feature>
<dbReference type="EMBL" id="CABFNO020001560">
    <property type="protein sequence ID" value="CAH0001554.1"/>
    <property type="molecule type" value="Genomic_DNA"/>
</dbReference>
<feature type="compositionally biased region" description="Polar residues" evidence="1">
    <location>
        <begin position="359"/>
        <end position="368"/>
    </location>
</feature>
<feature type="compositionally biased region" description="Polar residues" evidence="1">
    <location>
        <begin position="1050"/>
        <end position="1068"/>
    </location>
</feature>
<organism evidence="2 3">
    <name type="scientific">Clonostachys byssicola</name>
    <dbReference type="NCBI Taxonomy" id="160290"/>
    <lineage>
        <taxon>Eukaryota</taxon>
        <taxon>Fungi</taxon>
        <taxon>Dikarya</taxon>
        <taxon>Ascomycota</taxon>
        <taxon>Pezizomycotina</taxon>
        <taxon>Sordariomycetes</taxon>
        <taxon>Hypocreomycetidae</taxon>
        <taxon>Hypocreales</taxon>
        <taxon>Bionectriaceae</taxon>
        <taxon>Clonostachys</taxon>
    </lineage>
</organism>
<evidence type="ECO:0000313" key="2">
    <source>
        <dbReference type="EMBL" id="CAH0001554.1"/>
    </source>
</evidence>
<feature type="compositionally biased region" description="Low complexity" evidence="1">
    <location>
        <begin position="110"/>
        <end position="130"/>
    </location>
</feature>
<feature type="compositionally biased region" description="Acidic residues" evidence="1">
    <location>
        <begin position="448"/>
        <end position="464"/>
    </location>
</feature>
<feature type="compositionally biased region" description="Low complexity" evidence="1">
    <location>
        <begin position="47"/>
        <end position="64"/>
    </location>
</feature>
<feature type="compositionally biased region" description="Polar residues" evidence="1">
    <location>
        <begin position="1147"/>
        <end position="1190"/>
    </location>
</feature>
<feature type="region of interest" description="Disordered" evidence="1">
    <location>
        <begin position="442"/>
        <end position="789"/>
    </location>
</feature>
<comment type="caution">
    <text evidence="2">The sequence shown here is derived from an EMBL/GenBank/DDBJ whole genome shotgun (WGS) entry which is preliminary data.</text>
</comment>
<evidence type="ECO:0000256" key="1">
    <source>
        <dbReference type="SAM" id="MobiDB-lite"/>
    </source>
</evidence>